<accession>A0A367LJU6</accession>
<name>A0A367LJU6_9HYPO</name>
<proteinExistence type="predicted"/>
<dbReference type="AlphaFoldDB" id="A0A367LJU6"/>
<dbReference type="EMBL" id="LKCN02000003">
    <property type="protein sequence ID" value="RCI14694.1"/>
    <property type="molecule type" value="Genomic_DNA"/>
</dbReference>
<dbReference type="Proteomes" id="UP000253664">
    <property type="component" value="Unassembled WGS sequence"/>
</dbReference>
<sequence length="229" mass="26085">MSKTHRLCVDKMSRLECLNLLRRGGVGFVLSRAAYRRCVDTCHSICQSHINATLGIVRSCSDPYDVASSPFSPPPSMTKPIRRSLRSRSFNLFPFLVETLLYNEVHNNVSQMSSVYETADTVKPTSAMHFSLTQFSSLRTRDPVKLISPSLELNILQQESQDLRRRLNYNSLSRRTVRSPPYLQICMFLCSILIHDMRVLLKIDLDLISTNICALIFSLSDLLQNRVKG</sequence>
<comment type="caution">
    <text evidence="1">The sequence shown here is derived from an EMBL/GenBank/DDBJ whole genome shotgun (WGS) entry which is preliminary data.</text>
</comment>
<evidence type="ECO:0000313" key="2">
    <source>
        <dbReference type="Proteomes" id="UP000253664"/>
    </source>
</evidence>
<protein>
    <submittedName>
        <fullName evidence="1">Uncharacterized protein</fullName>
    </submittedName>
</protein>
<organism evidence="1 2">
    <name type="scientific">Ophiocordyceps polyrhachis-furcata BCC 54312</name>
    <dbReference type="NCBI Taxonomy" id="1330021"/>
    <lineage>
        <taxon>Eukaryota</taxon>
        <taxon>Fungi</taxon>
        <taxon>Dikarya</taxon>
        <taxon>Ascomycota</taxon>
        <taxon>Pezizomycotina</taxon>
        <taxon>Sordariomycetes</taxon>
        <taxon>Hypocreomycetidae</taxon>
        <taxon>Hypocreales</taxon>
        <taxon>Ophiocordycipitaceae</taxon>
        <taxon>Ophiocordyceps</taxon>
    </lineage>
</organism>
<reference evidence="1 2" key="1">
    <citation type="journal article" date="2015" name="BMC Genomics">
        <title>Insights from the genome of Ophiocordyceps polyrhachis-furcata to pathogenicity and host specificity in insect fungi.</title>
        <authorList>
            <person name="Wichadakul D."/>
            <person name="Kobmoo N."/>
            <person name="Ingsriswang S."/>
            <person name="Tangphatsornruang S."/>
            <person name="Chantasingh D."/>
            <person name="Luangsa-ard J.J."/>
            <person name="Eurwilaichitr L."/>
        </authorList>
    </citation>
    <scope>NUCLEOTIDE SEQUENCE [LARGE SCALE GENOMIC DNA]</scope>
    <source>
        <strain evidence="1 2">BCC 54312</strain>
    </source>
</reference>
<keyword evidence="2" id="KW-1185">Reference proteome</keyword>
<evidence type="ECO:0000313" key="1">
    <source>
        <dbReference type="EMBL" id="RCI14694.1"/>
    </source>
</evidence>
<gene>
    <name evidence="1" type="ORF">L249_6890</name>
</gene>